<reference evidence="2 3" key="1">
    <citation type="submission" date="2017-08" db="EMBL/GenBank/DDBJ databases">
        <authorList>
            <person name="de Groot N.N."/>
        </authorList>
    </citation>
    <scope>NUCLEOTIDE SEQUENCE [LARGE SCALE GENOMIC DNA]</scope>
    <source>
        <strain evidence="2 3">JC228</strain>
    </source>
</reference>
<protein>
    <submittedName>
        <fullName evidence="2">Uncharacterized protein</fullName>
    </submittedName>
</protein>
<evidence type="ECO:0000313" key="3">
    <source>
        <dbReference type="Proteomes" id="UP000219546"/>
    </source>
</evidence>
<keyword evidence="1" id="KW-0175">Coiled coil</keyword>
<keyword evidence="3" id="KW-1185">Reference proteome</keyword>
<sequence>MFSLAGCTINESSDGKIDEQLQTLNNEIKAMNEKLLIYERELSVKEQTIQELKEELENYSGMYREQTSYLENLANINQHLILNMPDLTHIQAFIKEINEHNEELTFLIDYAKWEHNSDAPNNANLVNEKEENIKIRVNKNVETYTIENATPTYKTLEDFITEKHEDRLYNLYFIENKLVLIIEQLLP</sequence>
<name>A0A285D6I2_9BACI</name>
<evidence type="ECO:0000256" key="1">
    <source>
        <dbReference type="SAM" id="Coils"/>
    </source>
</evidence>
<dbReference type="EMBL" id="OAOP01000012">
    <property type="protein sequence ID" value="SNX75409.1"/>
    <property type="molecule type" value="Genomic_DNA"/>
</dbReference>
<evidence type="ECO:0000313" key="2">
    <source>
        <dbReference type="EMBL" id="SNX75409.1"/>
    </source>
</evidence>
<accession>A0A285D6I2</accession>
<organism evidence="2 3">
    <name type="scientific">Bacillus oleivorans</name>
    <dbReference type="NCBI Taxonomy" id="1448271"/>
    <lineage>
        <taxon>Bacteria</taxon>
        <taxon>Bacillati</taxon>
        <taxon>Bacillota</taxon>
        <taxon>Bacilli</taxon>
        <taxon>Bacillales</taxon>
        <taxon>Bacillaceae</taxon>
        <taxon>Bacillus</taxon>
    </lineage>
</organism>
<feature type="coiled-coil region" evidence="1">
    <location>
        <begin position="21"/>
        <end position="62"/>
    </location>
</feature>
<dbReference type="Proteomes" id="UP000219546">
    <property type="component" value="Unassembled WGS sequence"/>
</dbReference>
<proteinExistence type="predicted"/>
<dbReference type="AlphaFoldDB" id="A0A285D6I2"/>
<gene>
    <name evidence="2" type="ORF">SAMN05877753_11252</name>
</gene>